<sequence length="932" mass="104962">LLLERDKRAKWNGIPTLLQKLYESSHLNSDLSHAHSFLKLLSSQLSMEAMSFVTEDRKSVQESTFPNTHTFDLFGGVDLLVEILMRPTLTMQKKKPKMNDDLVKDCLSVLYNCCICTEGVTKSLAARDDFVLFLFTLMTNKKTFLQTATLIEDILGVKKEMIQLEGIPNLSSLVQSFDQQQLANFCRILSVTISEPDVGNDDKHTLLAKNAQQKRNASPSRAEVNQGWCLPPTEKGTFLKVTPSLLFPPHTKVTLLNIPGFIERLCKLATRKVSEATGANFLQELEDWYTWLDNALVLDALMQMATEEAEQSSTAFWPPESSDESSVATSPLRHRLPQSMKIVHEIMYKVEVLYVLCVLLMGRQRNQVVRNGPSGTGGGKGAARAQPVSPQVHKMLAEFRLIPGLNNLFDKLIWRKFTASNHVVHGQNENCDCSPVRSSQPTALLRLKAASAGDSLLHLQEISFKIQFLRLLQSFSDHHENKYLLLNSQELNELSAISMKANIPEVEALVNTDRSLVCDGRKGLLTRILTVMKREPPDSSFRWAWPRRAAREVRPARFYARCLPRGGRFWQARAVESFLRGATSYADQMFLLKRGLLEHILFCIIDSGCTSRDVLQSYFDLLGELMKFNIDAFKRFNKYVNTPEKFQTFLTQINSSLVDSNMLVRCIVLSLDRFESQTEDVKVLSPKNPGSFAVVEVLSECCLLSYMARVENRLSFLFRLINIINVQTLTQENVSCLNTSLVILMLARRKAKLPFYLNALREKEYAEKYPGCLLNNFHNLLRFWQRHYLNKDKDSTCLENVSWLSIHSCSRMRFYSSSSSLGLPVTCLLSPPELVYPLQLLEGDGVGAAGLGQDFSLCHSELHRRALRGPGQRAAGRLTFAADGGRDGVEEGHQPLVMSPPSPAGRAFGRGALGGGNMQPSRSSWCWMEDVV</sequence>
<gene>
    <name evidence="1" type="ORF">GSTENG00014047001</name>
</gene>
<dbReference type="EMBL" id="CAAE01014528">
    <property type="protein sequence ID" value="CAF96862.1"/>
    <property type="molecule type" value="Genomic_DNA"/>
</dbReference>
<proteinExistence type="predicted"/>
<dbReference type="GO" id="GO:0031464">
    <property type="term" value="C:Cul4A-RING E3 ubiquitin ligase complex"/>
    <property type="evidence" value="ECO:0007669"/>
    <property type="project" value="InterPro"/>
</dbReference>
<feature type="non-terminal residue" evidence="1">
    <location>
        <position position="1"/>
    </location>
</feature>
<dbReference type="GO" id="GO:0006511">
    <property type="term" value="P:ubiquitin-dependent protein catabolic process"/>
    <property type="evidence" value="ECO:0007669"/>
    <property type="project" value="InterPro"/>
</dbReference>
<dbReference type="InterPro" id="IPR022162">
    <property type="entry name" value="TRPC4AP"/>
</dbReference>
<dbReference type="GO" id="GO:0019902">
    <property type="term" value="F:phosphatase binding"/>
    <property type="evidence" value="ECO:0007669"/>
    <property type="project" value="TreeGrafter"/>
</dbReference>
<protein>
    <submittedName>
        <fullName evidence="1">(spotted green pufferfish) hypothetical protein</fullName>
    </submittedName>
</protein>
<comment type="caution">
    <text evidence="1">The sequence shown here is derived from an EMBL/GenBank/DDBJ whole genome shotgun (WGS) entry which is preliminary data.</text>
</comment>
<dbReference type="AlphaFoldDB" id="Q4SR70"/>
<dbReference type="Pfam" id="PF12463">
    <property type="entry name" value="DUF3689"/>
    <property type="match status" value="3"/>
</dbReference>
<accession>Q4SR70</accession>
<dbReference type="KEGG" id="tng:GSTEN00014047G001"/>
<reference evidence="1" key="2">
    <citation type="submission" date="2004-02" db="EMBL/GenBank/DDBJ databases">
        <authorList>
            <consortium name="Genoscope"/>
            <consortium name="Whitehead Institute Centre for Genome Research"/>
        </authorList>
    </citation>
    <scope>NUCLEOTIDE SEQUENCE</scope>
</reference>
<dbReference type="PANTHER" id="PTHR31743">
    <property type="entry name" value="TRANSIENT RECEPTOR POTENTIAL CHANNEL 4-ASSOCIATED PROTEIN TCPC4AP"/>
    <property type="match status" value="1"/>
</dbReference>
<name>Q4SR70_TETNG</name>
<organism evidence="1">
    <name type="scientific">Tetraodon nigroviridis</name>
    <name type="common">Spotted green pufferfish</name>
    <name type="synonym">Chelonodon nigroviridis</name>
    <dbReference type="NCBI Taxonomy" id="99883"/>
    <lineage>
        <taxon>Eukaryota</taxon>
        <taxon>Metazoa</taxon>
        <taxon>Chordata</taxon>
        <taxon>Craniata</taxon>
        <taxon>Vertebrata</taxon>
        <taxon>Euteleostomi</taxon>
        <taxon>Actinopterygii</taxon>
        <taxon>Neopterygii</taxon>
        <taxon>Teleostei</taxon>
        <taxon>Neoteleostei</taxon>
        <taxon>Acanthomorphata</taxon>
        <taxon>Eupercaria</taxon>
        <taxon>Tetraodontiformes</taxon>
        <taxon>Tetradontoidea</taxon>
        <taxon>Tetraodontidae</taxon>
        <taxon>Tetraodon</taxon>
    </lineage>
</organism>
<evidence type="ECO:0000313" key="1">
    <source>
        <dbReference type="EMBL" id="CAF96862.1"/>
    </source>
</evidence>
<dbReference type="OrthoDB" id="1866965at2759"/>
<reference evidence="1" key="1">
    <citation type="journal article" date="2004" name="Nature">
        <title>Genome duplication in the teleost fish Tetraodon nigroviridis reveals the early vertebrate proto-karyotype.</title>
        <authorList>
            <person name="Jaillon O."/>
            <person name="Aury J.-M."/>
            <person name="Brunet F."/>
            <person name="Petit J.-L."/>
            <person name="Stange-Thomann N."/>
            <person name="Mauceli E."/>
            <person name="Bouneau L."/>
            <person name="Fischer C."/>
            <person name="Ozouf-Costaz C."/>
            <person name="Bernot A."/>
            <person name="Nicaud S."/>
            <person name="Jaffe D."/>
            <person name="Fisher S."/>
            <person name="Lutfalla G."/>
            <person name="Dossat C."/>
            <person name="Segurens B."/>
            <person name="Dasilva C."/>
            <person name="Salanoubat M."/>
            <person name="Levy M."/>
            <person name="Boudet N."/>
            <person name="Castellano S."/>
            <person name="Anthouard V."/>
            <person name="Jubin C."/>
            <person name="Castelli V."/>
            <person name="Katinka M."/>
            <person name="Vacherie B."/>
            <person name="Biemont C."/>
            <person name="Skalli Z."/>
            <person name="Cattolico L."/>
            <person name="Poulain J."/>
            <person name="De Berardinis V."/>
            <person name="Cruaud C."/>
            <person name="Duprat S."/>
            <person name="Brottier P."/>
            <person name="Coutanceau J.-P."/>
            <person name="Gouzy J."/>
            <person name="Parra G."/>
            <person name="Lardier G."/>
            <person name="Chapple C."/>
            <person name="McKernan K.J."/>
            <person name="McEwan P."/>
            <person name="Bosak S."/>
            <person name="Kellis M."/>
            <person name="Volff J.-N."/>
            <person name="Guigo R."/>
            <person name="Zody M.C."/>
            <person name="Mesirov J."/>
            <person name="Lindblad-Toh K."/>
            <person name="Birren B."/>
            <person name="Nusbaum C."/>
            <person name="Kahn D."/>
            <person name="Robinson-Rechavi M."/>
            <person name="Laudet V."/>
            <person name="Schachter V."/>
            <person name="Quetier F."/>
            <person name="Saurin W."/>
            <person name="Scarpelli C."/>
            <person name="Wincker P."/>
            <person name="Lander E.S."/>
            <person name="Weissenbach J."/>
            <person name="Roest Crollius H."/>
        </authorList>
    </citation>
    <scope>NUCLEOTIDE SEQUENCE [LARGE SCALE GENOMIC DNA]</scope>
</reference>
<dbReference type="PANTHER" id="PTHR31743:SF1">
    <property type="entry name" value="SHORT TRANSIENT RECEPTOR POTENTIAL CHANNEL 4-ASSOCIATED PROTEIN"/>
    <property type="match status" value="1"/>
</dbReference>